<dbReference type="PANTHER" id="PTHR32196">
    <property type="entry name" value="ABC TRANSPORTER PERMEASE PROTEIN YPHD-RELATED-RELATED"/>
    <property type="match status" value="1"/>
</dbReference>
<comment type="subcellular location">
    <subcellularLocation>
        <location evidence="1">Cell membrane</location>
        <topology evidence="1">Multi-pass membrane protein</topology>
    </subcellularLocation>
</comment>
<feature type="transmembrane region" description="Helical" evidence="7">
    <location>
        <begin position="276"/>
        <end position="297"/>
    </location>
</feature>
<gene>
    <name evidence="8" type="ORF">ACFPZN_40075</name>
</gene>
<organism evidence="8 9">
    <name type="scientific">Actinomadura rugatobispora</name>
    <dbReference type="NCBI Taxonomy" id="1994"/>
    <lineage>
        <taxon>Bacteria</taxon>
        <taxon>Bacillati</taxon>
        <taxon>Actinomycetota</taxon>
        <taxon>Actinomycetes</taxon>
        <taxon>Streptosporangiales</taxon>
        <taxon>Thermomonosporaceae</taxon>
        <taxon>Actinomadura</taxon>
    </lineage>
</organism>
<evidence type="ECO:0000256" key="3">
    <source>
        <dbReference type="ARBA" id="ARBA00022692"/>
    </source>
</evidence>
<sequence>MSAEATPGRWRLPAALRLGNAGVVYAFALLVMVLTFAGQAQGRVSYLGPTNVANILDQTTLIGILAITTTIVLISGNFDLSVGAVAALGAAVCLSLSDAIGFWPALALALGSGALVGLFNGVVVQYVGINAFIVTLGTMTAVRGLVLIVTDGRTVTAPDGAAREGLRAIDGGSWITPNLYLLAGLVLLAAGAWRAARTRNWKAPRALVPLAAGIALVAASPLLIFTIRITQRTLYLLVLAVVAAWVLRYTTIGRRLYASGGNAEAARLSGIAVDRYRVVAFVLNGTAASFIGVLYAARLGSINPTGLSGFELTALAAAILGGTSLFGGLGSVSKSLVGALILTTLKNGFNILNLGANWQGLVEGVVLIVAAGVYTVSLRRRQTRRIREAETPAASGPPGEQGPPGGQGPPGKEKEPPPEKVVASTAAERKEG</sequence>
<dbReference type="EMBL" id="JBHSON010000076">
    <property type="protein sequence ID" value="MFC5751843.1"/>
    <property type="molecule type" value="Genomic_DNA"/>
</dbReference>
<evidence type="ECO:0000256" key="4">
    <source>
        <dbReference type="ARBA" id="ARBA00022989"/>
    </source>
</evidence>
<dbReference type="RefSeq" id="WP_378287804.1">
    <property type="nucleotide sequence ID" value="NZ_JBHSON010000076.1"/>
</dbReference>
<evidence type="ECO:0000256" key="5">
    <source>
        <dbReference type="ARBA" id="ARBA00023136"/>
    </source>
</evidence>
<name>A0ABW1AAT8_9ACTN</name>
<evidence type="ECO:0000313" key="9">
    <source>
        <dbReference type="Proteomes" id="UP001596074"/>
    </source>
</evidence>
<proteinExistence type="predicted"/>
<feature type="transmembrane region" description="Helical" evidence="7">
    <location>
        <begin position="21"/>
        <end position="40"/>
    </location>
</feature>
<reference evidence="9" key="1">
    <citation type="journal article" date="2019" name="Int. J. Syst. Evol. Microbiol.">
        <title>The Global Catalogue of Microorganisms (GCM) 10K type strain sequencing project: providing services to taxonomists for standard genome sequencing and annotation.</title>
        <authorList>
            <consortium name="The Broad Institute Genomics Platform"/>
            <consortium name="The Broad Institute Genome Sequencing Center for Infectious Disease"/>
            <person name="Wu L."/>
            <person name="Ma J."/>
        </authorList>
    </citation>
    <scope>NUCLEOTIDE SEQUENCE [LARGE SCALE GENOMIC DNA]</scope>
    <source>
        <strain evidence="9">KCTC 42087</strain>
    </source>
</reference>
<keyword evidence="2" id="KW-1003">Cell membrane</keyword>
<protein>
    <submittedName>
        <fullName evidence="8">ABC transporter permease</fullName>
    </submittedName>
</protein>
<feature type="transmembrane region" description="Helical" evidence="7">
    <location>
        <begin position="208"/>
        <end position="227"/>
    </location>
</feature>
<feature type="transmembrane region" description="Helical" evidence="7">
    <location>
        <begin position="131"/>
        <end position="150"/>
    </location>
</feature>
<keyword evidence="4 7" id="KW-1133">Transmembrane helix</keyword>
<keyword evidence="3 7" id="KW-0812">Transmembrane</keyword>
<feature type="transmembrane region" description="Helical" evidence="7">
    <location>
        <begin position="233"/>
        <end position="250"/>
    </location>
</feature>
<feature type="transmembrane region" description="Helical" evidence="7">
    <location>
        <begin position="80"/>
        <end position="97"/>
    </location>
</feature>
<feature type="transmembrane region" description="Helical" evidence="7">
    <location>
        <begin position="179"/>
        <end position="196"/>
    </location>
</feature>
<evidence type="ECO:0000256" key="1">
    <source>
        <dbReference type="ARBA" id="ARBA00004651"/>
    </source>
</evidence>
<dbReference type="InterPro" id="IPR001851">
    <property type="entry name" value="ABC_transp_permease"/>
</dbReference>
<feature type="transmembrane region" description="Helical" evidence="7">
    <location>
        <begin position="358"/>
        <end position="377"/>
    </location>
</feature>
<evidence type="ECO:0000256" key="6">
    <source>
        <dbReference type="SAM" id="MobiDB-lite"/>
    </source>
</evidence>
<feature type="transmembrane region" description="Helical" evidence="7">
    <location>
        <begin position="52"/>
        <end position="73"/>
    </location>
</feature>
<evidence type="ECO:0000256" key="2">
    <source>
        <dbReference type="ARBA" id="ARBA00022475"/>
    </source>
</evidence>
<dbReference type="Proteomes" id="UP001596074">
    <property type="component" value="Unassembled WGS sequence"/>
</dbReference>
<dbReference type="Pfam" id="PF02653">
    <property type="entry name" value="BPD_transp_2"/>
    <property type="match status" value="1"/>
</dbReference>
<feature type="region of interest" description="Disordered" evidence="6">
    <location>
        <begin position="385"/>
        <end position="432"/>
    </location>
</feature>
<feature type="transmembrane region" description="Helical" evidence="7">
    <location>
        <begin position="309"/>
        <end position="329"/>
    </location>
</feature>
<keyword evidence="5 7" id="KW-0472">Membrane</keyword>
<dbReference type="CDD" id="cd06579">
    <property type="entry name" value="TM_PBP1_transp_AraH_like"/>
    <property type="match status" value="1"/>
</dbReference>
<accession>A0ABW1AAT8</accession>
<evidence type="ECO:0000256" key="7">
    <source>
        <dbReference type="SAM" id="Phobius"/>
    </source>
</evidence>
<keyword evidence="9" id="KW-1185">Reference proteome</keyword>
<comment type="caution">
    <text evidence="8">The sequence shown here is derived from an EMBL/GenBank/DDBJ whole genome shotgun (WGS) entry which is preliminary data.</text>
</comment>
<evidence type="ECO:0000313" key="8">
    <source>
        <dbReference type="EMBL" id="MFC5751843.1"/>
    </source>
</evidence>